<keyword evidence="6" id="KW-0224">Dipeptidase</keyword>
<proteinExistence type="predicted"/>
<keyword evidence="8" id="KW-0961">Cell wall biogenesis/degradation</keyword>
<comment type="catalytic activity">
    <reaction evidence="1">
        <text>D-alanyl-D-alanine + H2O = 2 D-alanine</text>
        <dbReference type="Rhea" id="RHEA:20661"/>
        <dbReference type="ChEBI" id="CHEBI:15377"/>
        <dbReference type="ChEBI" id="CHEBI:57416"/>
        <dbReference type="ChEBI" id="CHEBI:57822"/>
        <dbReference type="EC" id="3.4.13.22"/>
    </reaction>
</comment>
<dbReference type="PANTHER" id="PTHR43126:SF2">
    <property type="entry name" value="D-ALANYL-D-ALANINE DIPEPTIDASE"/>
    <property type="match status" value="1"/>
</dbReference>
<dbReference type="InterPro" id="IPR000755">
    <property type="entry name" value="A_A_dipeptidase"/>
</dbReference>
<dbReference type="InterPro" id="IPR009045">
    <property type="entry name" value="Zn_M74/Hedgehog-like"/>
</dbReference>
<keyword evidence="7" id="KW-0482">Metalloprotease</keyword>
<evidence type="ECO:0000256" key="3">
    <source>
        <dbReference type="ARBA" id="ARBA00022723"/>
    </source>
</evidence>
<name>A0ABW2KKA5_9ACTN</name>
<dbReference type="PANTHER" id="PTHR43126">
    <property type="entry name" value="D-ALANYL-D-ALANINE DIPEPTIDASE"/>
    <property type="match status" value="1"/>
</dbReference>
<evidence type="ECO:0000313" key="10">
    <source>
        <dbReference type="Proteomes" id="UP001596540"/>
    </source>
</evidence>
<sequence>MSHPLLADPVVSDLPVRECGEPLVDLRDFGILCMNPGDVGGMRVRSSLGERLGKAQGALPDGIRFGVAQGHRSPEAQNEIIATYSDSLRLLHPDKDETEIARLSSRFVAPIAVAPHVAGAAVDLTLVDGRGQPLWMGTPIDATPEQSDGACYFDAPGIDSVARRNREIMADALGGHGLVNYPTEWWHWSYGDRYWAYVTSSPHAIYGPWPASGATA</sequence>
<evidence type="ECO:0000256" key="4">
    <source>
        <dbReference type="ARBA" id="ARBA00022801"/>
    </source>
</evidence>
<evidence type="ECO:0000256" key="6">
    <source>
        <dbReference type="ARBA" id="ARBA00022997"/>
    </source>
</evidence>
<protein>
    <submittedName>
        <fullName evidence="9">M15 family metallopeptidase</fullName>
    </submittedName>
</protein>
<keyword evidence="2" id="KW-0645">Protease</keyword>
<organism evidence="9 10">
    <name type="scientific">Marinactinospora rubrisoli</name>
    <dbReference type="NCBI Taxonomy" id="2715399"/>
    <lineage>
        <taxon>Bacteria</taxon>
        <taxon>Bacillati</taxon>
        <taxon>Actinomycetota</taxon>
        <taxon>Actinomycetes</taxon>
        <taxon>Streptosporangiales</taxon>
        <taxon>Nocardiopsidaceae</taxon>
        <taxon>Marinactinospora</taxon>
    </lineage>
</organism>
<dbReference type="Pfam" id="PF01427">
    <property type="entry name" value="Peptidase_M15"/>
    <property type="match status" value="1"/>
</dbReference>
<evidence type="ECO:0000313" key="9">
    <source>
        <dbReference type="EMBL" id="MFC7329770.1"/>
    </source>
</evidence>
<keyword evidence="3" id="KW-0479">Metal-binding</keyword>
<keyword evidence="10" id="KW-1185">Reference proteome</keyword>
<keyword evidence="4" id="KW-0378">Hydrolase</keyword>
<dbReference type="SUPFAM" id="SSF55166">
    <property type="entry name" value="Hedgehog/DD-peptidase"/>
    <property type="match status" value="1"/>
</dbReference>
<keyword evidence="5" id="KW-0862">Zinc</keyword>
<evidence type="ECO:0000256" key="7">
    <source>
        <dbReference type="ARBA" id="ARBA00023049"/>
    </source>
</evidence>
<dbReference type="CDD" id="cd14843">
    <property type="entry name" value="D-Ala-D-Ala_dipeptidase_like"/>
    <property type="match status" value="1"/>
</dbReference>
<evidence type="ECO:0000256" key="2">
    <source>
        <dbReference type="ARBA" id="ARBA00022670"/>
    </source>
</evidence>
<dbReference type="Proteomes" id="UP001596540">
    <property type="component" value="Unassembled WGS sequence"/>
</dbReference>
<gene>
    <name evidence="9" type="ORF">ACFQRF_18725</name>
</gene>
<comment type="caution">
    <text evidence="9">The sequence shown here is derived from an EMBL/GenBank/DDBJ whole genome shotgun (WGS) entry which is preliminary data.</text>
</comment>
<dbReference type="Gene3D" id="3.30.1380.10">
    <property type="match status" value="1"/>
</dbReference>
<evidence type="ECO:0000256" key="1">
    <source>
        <dbReference type="ARBA" id="ARBA00001362"/>
    </source>
</evidence>
<dbReference type="EMBL" id="JBHTBH010000009">
    <property type="protein sequence ID" value="MFC7329770.1"/>
    <property type="molecule type" value="Genomic_DNA"/>
</dbReference>
<evidence type="ECO:0000256" key="5">
    <source>
        <dbReference type="ARBA" id="ARBA00022833"/>
    </source>
</evidence>
<reference evidence="10" key="1">
    <citation type="journal article" date="2019" name="Int. J. Syst. Evol. Microbiol.">
        <title>The Global Catalogue of Microorganisms (GCM) 10K type strain sequencing project: providing services to taxonomists for standard genome sequencing and annotation.</title>
        <authorList>
            <consortium name="The Broad Institute Genomics Platform"/>
            <consortium name="The Broad Institute Genome Sequencing Center for Infectious Disease"/>
            <person name="Wu L."/>
            <person name="Ma J."/>
        </authorList>
    </citation>
    <scope>NUCLEOTIDE SEQUENCE [LARGE SCALE GENOMIC DNA]</scope>
    <source>
        <strain evidence="10">CGMCC 4.7382</strain>
    </source>
</reference>
<accession>A0ABW2KKA5</accession>
<evidence type="ECO:0000256" key="8">
    <source>
        <dbReference type="ARBA" id="ARBA00023316"/>
    </source>
</evidence>
<dbReference type="RefSeq" id="WP_379872424.1">
    <property type="nucleotide sequence ID" value="NZ_JBHTBH010000009.1"/>
</dbReference>